<evidence type="ECO:0000256" key="7">
    <source>
        <dbReference type="ARBA" id="ARBA00038999"/>
    </source>
</evidence>
<reference evidence="11" key="3">
    <citation type="submission" date="2020-12" db="UniProtKB">
        <authorList>
            <consortium name="WormBaseParasite"/>
        </authorList>
    </citation>
    <scope>IDENTIFICATION</scope>
</reference>
<dbReference type="InterPro" id="IPR008271">
    <property type="entry name" value="Ser/Thr_kinase_AS"/>
</dbReference>
<feature type="domain" description="Protein kinase" evidence="8">
    <location>
        <begin position="56"/>
        <end position="311"/>
    </location>
</feature>
<dbReference type="Gene3D" id="3.30.200.20">
    <property type="entry name" value="Phosphorylase Kinase, domain 1"/>
    <property type="match status" value="1"/>
</dbReference>
<reference evidence="10" key="1">
    <citation type="submission" date="2014-09" db="EMBL/GenBank/DDBJ databases">
        <authorList>
            <person name="Martin A.A."/>
        </authorList>
    </citation>
    <scope>NUCLEOTIDE SEQUENCE</scope>
    <source>
        <strain evidence="10">ED321</strain>
    </source>
</reference>
<accession>A0A090L0T1</accession>
<dbReference type="Pfam" id="PF00069">
    <property type="entry name" value="Pkinase"/>
    <property type="match status" value="1"/>
</dbReference>
<evidence type="ECO:0000256" key="3">
    <source>
        <dbReference type="ARBA" id="ARBA00022741"/>
    </source>
</evidence>
<evidence type="ECO:0000256" key="5">
    <source>
        <dbReference type="ARBA" id="ARBA00022840"/>
    </source>
</evidence>
<dbReference type="OrthoDB" id="10252354at2759"/>
<dbReference type="Gene3D" id="1.10.510.10">
    <property type="entry name" value="Transferase(Phosphotransferase) domain 1"/>
    <property type="match status" value="1"/>
</dbReference>
<dbReference type="AlphaFoldDB" id="A0A090L0T1"/>
<dbReference type="GO" id="GO:0005524">
    <property type="term" value="F:ATP binding"/>
    <property type="evidence" value="ECO:0007669"/>
    <property type="project" value="UniProtKB-KW"/>
</dbReference>
<reference evidence="9" key="2">
    <citation type="submission" date="2014-09" db="EMBL/GenBank/DDBJ databases">
        <authorList>
            <person name="Aslett A.Martin."/>
        </authorList>
    </citation>
    <scope>NUCLEOTIDE SEQUENCE</scope>
    <source>
        <strain evidence="9">ED321 Heterogonic</strain>
    </source>
</reference>
<evidence type="ECO:0000313" key="12">
    <source>
        <dbReference type="WormBase" id="SRAE_0000023400"/>
    </source>
</evidence>
<dbReference type="SMART" id="SM00220">
    <property type="entry name" value="S_TKc"/>
    <property type="match status" value="1"/>
</dbReference>
<dbReference type="RefSeq" id="XP_024500313.1">
    <property type="nucleotide sequence ID" value="XM_024646097.1"/>
</dbReference>
<evidence type="ECO:0000256" key="2">
    <source>
        <dbReference type="ARBA" id="ARBA00022679"/>
    </source>
</evidence>
<dbReference type="PROSITE" id="PS00108">
    <property type="entry name" value="PROTEIN_KINASE_ST"/>
    <property type="match status" value="1"/>
</dbReference>
<keyword evidence="1" id="KW-0723">Serine/threonine-protein kinase</keyword>
<dbReference type="WormBase" id="SRAE_0000023400">
    <property type="protein sequence ID" value="SRP05045"/>
    <property type="gene ID" value="WBGene00255974"/>
</dbReference>
<sequence>MNRNLELNFLPNRKRDASPQARQETITEQRYNEIKNKLNIIKTSGQEFYNVSIDDMEYVRNLGSGAFGQVTQQKFKKTKELMAVKCMHRSGDEEEEKRIITDCFVILDTHTHPNIVNCYGIITHENSVYICMEVMPTCLHDLIHENLKSGIEEIYVGKLIVGILDGLIYLKSKNYMHRDVKPSNMLINYDGVIKLCDFGITGQLIDSKIISNGKGCLLYLAPERIESVTTYDSRSDVWSLGITIYEMVKGTHPYGEENTGFELLAKIKEGPAPYLKINEASNELRQFVGRCLEKNVEKRAKYKELEEHPLIQTFRGRNVDVASWIQELLVEF</sequence>
<dbReference type="GO" id="GO:0004708">
    <property type="term" value="F:MAP kinase kinase activity"/>
    <property type="evidence" value="ECO:0007669"/>
    <property type="project" value="UniProtKB-EC"/>
</dbReference>
<dbReference type="PANTHER" id="PTHR48013:SF15">
    <property type="entry name" value="DUAL SPECIFICITY MITOGEN-ACTIVATED PROTEIN KINASE KINASE 4"/>
    <property type="match status" value="1"/>
</dbReference>
<name>A0A090L0T1_STRRB</name>
<evidence type="ECO:0000313" key="9">
    <source>
        <dbReference type="EMBL" id="CEF61104.1"/>
    </source>
</evidence>
<keyword evidence="4 9" id="KW-0418">Kinase</keyword>
<gene>
    <name evidence="9 11 12" type="ORF">SRAE_0000023400</name>
</gene>
<keyword evidence="3" id="KW-0547">Nucleotide-binding</keyword>
<dbReference type="GO" id="GO:0004674">
    <property type="term" value="F:protein serine/threonine kinase activity"/>
    <property type="evidence" value="ECO:0007669"/>
    <property type="project" value="UniProtKB-KW"/>
</dbReference>
<dbReference type="SUPFAM" id="SSF56112">
    <property type="entry name" value="Protein kinase-like (PK-like)"/>
    <property type="match status" value="1"/>
</dbReference>
<dbReference type="GeneID" id="36373472"/>
<dbReference type="Proteomes" id="UP000035682">
    <property type="component" value="Unplaced"/>
</dbReference>
<keyword evidence="2" id="KW-0808">Transferase</keyword>
<dbReference type="PANTHER" id="PTHR48013">
    <property type="entry name" value="DUAL SPECIFICITY MITOGEN-ACTIVATED PROTEIN KINASE KINASE 5-RELATED"/>
    <property type="match status" value="1"/>
</dbReference>
<evidence type="ECO:0000313" key="11">
    <source>
        <dbReference type="WBParaSite" id="SRAE_0000023400.1"/>
    </source>
</evidence>
<comment type="similarity">
    <text evidence="6">Belongs to the protein kinase superfamily. STE Ser/Thr protein kinase family. MAP kinase kinase subfamily.</text>
</comment>
<evidence type="ECO:0000259" key="8">
    <source>
        <dbReference type="PROSITE" id="PS50011"/>
    </source>
</evidence>
<dbReference type="EMBL" id="LN609405">
    <property type="protein sequence ID" value="CEF61104.1"/>
    <property type="molecule type" value="Genomic_DNA"/>
</dbReference>
<dbReference type="FunFam" id="3.30.200.20:FF:000040">
    <property type="entry name" value="Dual specificity mitogen-activated protein kinase kinase"/>
    <property type="match status" value="1"/>
</dbReference>
<dbReference type="OMA" id="RADCEFR"/>
<organism evidence="9">
    <name type="scientific">Strongyloides ratti</name>
    <name type="common">Parasitic roundworm</name>
    <dbReference type="NCBI Taxonomy" id="34506"/>
    <lineage>
        <taxon>Eukaryota</taxon>
        <taxon>Metazoa</taxon>
        <taxon>Ecdysozoa</taxon>
        <taxon>Nematoda</taxon>
        <taxon>Chromadorea</taxon>
        <taxon>Rhabditida</taxon>
        <taxon>Tylenchina</taxon>
        <taxon>Panagrolaimomorpha</taxon>
        <taxon>Strongyloidoidea</taxon>
        <taxon>Strongyloididae</taxon>
        <taxon>Strongyloides</taxon>
    </lineage>
</organism>
<keyword evidence="10" id="KW-1185">Reference proteome</keyword>
<keyword evidence="5" id="KW-0067">ATP-binding</keyword>
<dbReference type="InterPro" id="IPR000719">
    <property type="entry name" value="Prot_kinase_dom"/>
</dbReference>
<evidence type="ECO:0000313" key="10">
    <source>
        <dbReference type="Proteomes" id="UP000035682"/>
    </source>
</evidence>
<protein>
    <recommendedName>
        <fullName evidence="7">mitogen-activated protein kinase kinase</fullName>
        <ecNumber evidence="7">2.7.12.2</ecNumber>
    </recommendedName>
</protein>
<dbReference type="InterPro" id="IPR011009">
    <property type="entry name" value="Kinase-like_dom_sf"/>
</dbReference>
<dbReference type="EC" id="2.7.12.2" evidence="7"/>
<evidence type="ECO:0000256" key="1">
    <source>
        <dbReference type="ARBA" id="ARBA00022527"/>
    </source>
</evidence>
<evidence type="ECO:0000256" key="6">
    <source>
        <dbReference type="ARBA" id="ARBA00038035"/>
    </source>
</evidence>
<dbReference type="PROSITE" id="PS50011">
    <property type="entry name" value="PROTEIN_KINASE_DOM"/>
    <property type="match status" value="1"/>
</dbReference>
<evidence type="ECO:0000256" key="4">
    <source>
        <dbReference type="ARBA" id="ARBA00022777"/>
    </source>
</evidence>
<proteinExistence type="inferred from homology"/>
<dbReference type="CTD" id="36373472"/>
<dbReference type="WBParaSite" id="SRAE_0000023400.1">
    <property type="protein sequence ID" value="SRAE_0000023400.1"/>
    <property type="gene ID" value="WBGene00255974"/>
</dbReference>